<dbReference type="EMBL" id="QUMS01000001">
    <property type="protein sequence ID" value="REG10497.1"/>
    <property type="molecule type" value="Genomic_DNA"/>
</dbReference>
<name>A0A347ZUD6_9CHLR</name>
<organism evidence="1 2">
    <name type="scientific">Pelolinea submarina</name>
    <dbReference type="NCBI Taxonomy" id="913107"/>
    <lineage>
        <taxon>Bacteria</taxon>
        <taxon>Bacillati</taxon>
        <taxon>Chloroflexota</taxon>
        <taxon>Anaerolineae</taxon>
        <taxon>Anaerolineales</taxon>
        <taxon>Anaerolineaceae</taxon>
        <taxon>Pelolinea</taxon>
    </lineage>
</organism>
<accession>A0A347ZUD6</accession>
<dbReference type="Gene3D" id="3.40.50.1100">
    <property type="match status" value="2"/>
</dbReference>
<reference evidence="1 2" key="1">
    <citation type="submission" date="2018-08" db="EMBL/GenBank/DDBJ databases">
        <title>Genomic Encyclopedia of Type Strains, Phase IV (KMG-IV): sequencing the most valuable type-strain genomes for metagenomic binning, comparative biology and taxonomic classification.</title>
        <authorList>
            <person name="Goeker M."/>
        </authorList>
    </citation>
    <scope>NUCLEOTIDE SEQUENCE [LARGE SCALE GENOMIC DNA]</scope>
    <source>
        <strain evidence="1 2">DSM 23923</strain>
    </source>
</reference>
<dbReference type="AlphaFoldDB" id="A0A347ZUD6"/>
<evidence type="ECO:0000313" key="1">
    <source>
        <dbReference type="EMBL" id="REG10497.1"/>
    </source>
</evidence>
<sequence>MTLKKESLNTNFSPDLKVEYGKFGGMYVPDPFSPALDGFADVISGIKSNADFLSLWETALIAMKPKDIEIKFIGKILNTDVYRTASLTRQFVISGYLALAKYLKLTPAFAVDSRSDLDLFLQGTRALDLKPYIALNKEIGKDRMLVETLNKTGAMVEVEKCETLFDDPGLYAFQYCISNISTALFIPVHSNVGPYPFLSITSGFVEGYSKILREAVDSELPSLPDAILAGGYPGTSAIAVFKAFENTDVRIISVEKPIDGEQEECYCGMYSKIVLRGEKEEILSPELIQCWENGDVDRVFAEDFDSAIVAVDQSGIALIVEED</sequence>
<keyword evidence="2" id="KW-1185">Reference proteome</keyword>
<proteinExistence type="predicted"/>
<evidence type="ECO:0000313" key="2">
    <source>
        <dbReference type="Proteomes" id="UP000256388"/>
    </source>
</evidence>
<dbReference type="GO" id="GO:1901605">
    <property type="term" value="P:alpha-amino acid metabolic process"/>
    <property type="evidence" value="ECO:0007669"/>
    <property type="project" value="UniProtKB-ARBA"/>
</dbReference>
<gene>
    <name evidence="1" type="ORF">DFR64_0355</name>
</gene>
<dbReference type="OrthoDB" id="9766131at2"/>
<dbReference type="RefSeq" id="WP_116223674.1">
    <property type="nucleotide sequence ID" value="NZ_AP018437.1"/>
</dbReference>
<comment type="caution">
    <text evidence="1">The sequence shown here is derived from an EMBL/GenBank/DDBJ whole genome shotgun (WGS) entry which is preliminary data.</text>
</comment>
<dbReference type="InterPro" id="IPR036052">
    <property type="entry name" value="TrpB-like_PALP_sf"/>
</dbReference>
<dbReference type="Proteomes" id="UP000256388">
    <property type="component" value="Unassembled WGS sequence"/>
</dbReference>
<protein>
    <submittedName>
        <fullName evidence="1">Uncharacterized protein</fullName>
    </submittedName>
</protein>